<dbReference type="EMBL" id="JAUJWV010000001">
    <property type="protein sequence ID" value="MDN7240783.1"/>
    <property type="molecule type" value="Genomic_DNA"/>
</dbReference>
<dbReference type="InterPro" id="IPR016181">
    <property type="entry name" value="Acyl_CoA_acyltransferase"/>
</dbReference>
<sequence>MNIKTTDRWDEHLWHDASPLYMEAFQYKGAKPVNIIRNMFAQQIAELHVAYDESNAVGMALTGKLTKDRIMIIDYLAISRNEQNRGLGKAFVDALKQKARDEGYEQLIIETEAEETPDNKRRIHFWQSCGFHLTDYVHHYIWVPEPYQAMYLALLSDSRKMTGEELFVSINLFHQLSYRKVKKGRN</sequence>
<name>A0ABT8MYU7_9BACL</name>
<dbReference type="Gene3D" id="3.40.630.30">
    <property type="match status" value="1"/>
</dbReference>
<gene>
    <name evidence="2" type="ORF">QWY14_03230</name>
</gene>
<dbReference type="InterPro" id="IPR000182">
    <property type="entry name" value="GNAT_dom"/>
</dbReference>
<dbReference type="Proteomes" id="UP001172055">
    <property type="component" value="Unassembled WGS sequence"/>
</dbReference>
<dbReference type="RefSeq" id="WP_301722684.1">
    <property type="nucleotide sequence ID" value="NZ_JAUJWV010000001.1"/>
</dbReference>
<evidence type="ECO:0000313" key="2">
    <source>
        <dbReference type="EMBL" id="MDN7240783.1"/>
    </source>
</evidence>
<dbReference type="PROSITE" id="PS51186">
    <property type="entry name" value="GNAT"/>
    <property type="match status" value="1"/>
</dbReference>
<reference evidence="2 3" key="1">
    <citation type="submission" date="2023-06" db="EMBL/GenBank/DDBJ databases">
        <title>Novel species in genus Planococcus.</title>
        <authorList>
            <person name="Ning S."/>
        </authorList>
    </citation>
    <scope>NUCLEOTIDE SEQUENCE [LARGE SCALE GENOMIC DNA]</scope>
    <source>
        <strain evidence="2 3">N028</strain>
    </source>
</reference>
<dbReference type="SUPFAM" id="SSF55729">
    <property type="entry name" value="Acyl-CoA N-acyltransferases (Nat)"/>
    <property type="match status" value="1"/>
</dbReference>
<proteinExistence type="predicted"/>
<protein>
    <submittedName>
        <fullName evidence="2">GNAT family N-acetyltransferase</fullName>
    </submittedName>
</protein>
<accession>A0ABT8MYU7</accession>
<feature type="domain" description="N-acetyltransferase" evidence="1">
    <location>
        <begin position="1"/>
        <end position="157"/>
    </location>
</feature>
<dbReference type="Pfam" id="PF00583">
    <property type="entry name" value="Acetyltransf_1"/>
    <property type="match status" value="1"/>
</dbReference>
<comment type="caution">
    <text evidence="2">The sequence shown here is derived from an EMBL/GenBank/DDBJ whole genome shotgun (WGS) entry which is preliminary data.</text>
</comment>
<dbReference type="CDD" id="cd04301">
    <property type="entry name" value="NAT_SF"/>
    <property type="match status" value="1"/>
</dbReference>
<evidence type="ECO:0000259" key="1">
    <source>
        <dbReference type="PROSITE" id="PS51186"/>
    </source>
</evidence>
<keyword evidence="3" id="KW-1185">Reference proteome</keyword>
<organism evidence="2 3">
    <name type="scientific">Planococcus shixiaomingii</name>
    <dbReference type="NCBI Taxonomy" id="3058393"/>
    <lineage>
        <taxon>Bacteria</taxon>
        <taxon>Bacillati</taxon>
        <taxon>Bacillota</taxon>
        <taxon>Bacilli</taxon>
        <taxon>Bacillales</taxon>
        <taxon>Caryophanaceae</taxon>
        <taxon>Planococcus</taxon>
    </lineage>
</organism>
<evidence type="ECO:0000313" key="3">
    <source>
        <dbReference type="Proteomes" id="UP001172055"/>
    </source>
</evidence>